<feature type="compositionally biased region" description="Basic and acidic residues" evidence="3">
    <location>
        <begin position="200"/>
        <end position="211"/>
    </location>
</feature>
<gene>
    <name evidence="5" type="ORF">ACHAWU_007718</name>
</gene>
<dbReference type="Pfam" id="PF12816">
    <property type="entry name" value="TPR_Vps8"/>
    <property type="match status" value="1"/>
</dbReference>
<dbReference type="InterPro" id="IPR025941">
    <property type="entry name" value="Vps8_central_dom"/>
</dbReference>
<comment type="caution">
    <text evidence="5">The sequence shown here is derived from an EMBL/GenBank/DDBJ whole genome shotgun (WGS) entry which is preliminary data.</text>
</comment>
<comment type="similarity">
    <text evidence="1">Belongs to the VPS8 family.</text>
</comment>
<feature type="region of interest" description="Disordered" evidence="3">
    <location>
        <begin position="9"/>
        <end position="34"/>
    </location>
</feature>
<organism evidence="5 6">
    <name type="scientific">Discostella pseudostelligera</name>
    <dbReference type="NCBI Taxonomy" id="259834"/>
    <lineage>
        <taxon>Eukaryota</taxon>
        <taxon>Sar</taxon>
        <taxon>Stramenopiles</taxon>
        <taxon>Ochrophyta</taxon>
        <taxon>Bacillariophyta</taxon>
        <taxon>Coscinodiscophyceae</taxon>
        <taxon>Thalassiosirophycidae</taxon>
        <taxon>Stephanodiscales</taxon>
        <taxon>Stephanodiscaceae</taxon>
        <taxon>Discostella</taxon>
    </lineage>
</organism>
<dbReference type="PROSITE" id="PS50294">
    <property type="entry name" value="WD_REPEATS_REGION"/>
    <property type="match status" value="1"/>
</dbReference>
<evidence type="ECO:0000256" key="2">
    <source>
        <dbReference type="PROSITE-ProRule" id="PRU00221"/>
    </source>
</evidence>
<feature type="domain" description="Vacuolar protein sorting-associated protein 8 central" evidence="4">
    <location>
        <begin position="1035"/>
        <end position="1243"/>
    </location>
</feature>
<feature type="repeat" description="WD" evidence="2">
    <location>
        <begin position="490"/>
        <end position="531"/>
    </location>
</feature>
<name>A0ABD3M3X9_9STRA</name>
<proteinExistence type="inferred from homology"/>
<dbReference type="InterPro" id="IPR036322">
    <property type="entry name" value="WD40_repeat_dom_sf"/>
</dbReference>
<keyword evidence="6" id="KW-1185">Reference proteome</keyword>
<feature type="region of interest" description="Disordered" evidence="3">
    <location>
        <begin position="327"/>
        <end position="357"/>
    </location>
</feature>
<dbReference type="SUPFAM" id="SSF50978">
    <property type="entry name" value="WD40 repeat-like"/>
    <property type="match status" value="1"/>
</dbReference>
<evidence type="ECO:0000313" key="6">
    <source>
        <dbReference type="Proteomes" id="UP001530293"/>
    </source>
</evidence>
<accession>A0ABD3M3X9</accession>
<evidence type="ECO:0000256" key="1">
    <source>
        <dbReference type="ARBA" id="ARBA00009422"/>
    </source>
</evidence>
<protein>
    <recommendedName>
        <fullName evidence="4">Vacuolar protein sorting-associated protein 8 central domain-containing protein</fullName>
    </recommendedName>
</protein>
<dbReference type="Gene3D" id="2.130.10.10">
    <property type="entry name" value="YVTN repeat-like/Quinoprotein amine dehydrogenase"/>
    <property type="match status" value="1"/>
</dbReference>
<feature type="region of interest" description="Disordered" evidence="3">
    <location>
        <begin position="283"/>
        <end position="304"/>
    </location>
</feature>
<reference evidence="5 6" key="1">
    <citation type="submission" date="2024-10" db="EMBL/GenBank/DDBJ databases">
        <title>Updated reference genomes for cyclostephanoid diatoms.</title>
        <authorList>
            <person name="Roberts W.R."/>
            <person name="Alverson A.J."/>
        </authorList>
    </citation>
    <scope>NUCLEOTIDE SEQUENCE [LARGE SCALE GENOMIC DNA]</scope>
    <source>
        <strain evidence="5 6">AJA232-27</strain>
    </source>
</reference>
<sequence>MDFLLQSILNEDNDDDSDEDNIIDDDDDSDNYNASSFPAAAAAAADDDWSRRRFTEFGNNKKNEKQNNHVISSSLHSMEVDAILNSVQDDDDDNDEDDDLDLRSFAISSLSKKRDLQDGNGYRGLFAPTVSSQHCRQSNDSDDSDSTTETNDDLSFNYGKSSGFQQQQQQQQQQQRSRMEDVMTHDKNNNISIMQYPLTRRGEGGSLDRKQQQVQVPHPKAPHIRIGRQREQRDIDHNKSTEVEIRLPQNIQQHEAPVNNDDDNDDERACALSALRLQQAENAERKLLSSSSSSDAPATRNLVSPLTVKRRMRPRVELMTKVRTSVAVEQEISSSYQRQRSRKNQNQSNQQQQQQPRFGFSGGIIQMKSMITSIGRGGLSSQLLNGDNISDNRYAGQPSLSSSSSSSAAAANNMETSGGAGRLPTALAVNSKFIAIGNQGGEVLVFDLYEQLKIVLGKTQQKQHGATAEGIGGGGSVRRNDVTTAASHVATGHFGSVTSIDLSSHGDYLLAGYGTGNIILWDVIKGAMLKHISDLHTSSICSARFTFVSMAGIGYGAVGDGEKLGAVSIDAGGLVNKLIFSQGRLVWSSSYSVETECLLDGTAGQILAMDVLPPLDMTAAAGAPTAIQGSAHQQKTTFDSRIVLVALSSGRSSFAVSVEPKVSVLHRWGAPSTERIDPSRGDDDRLTQASSNYASTYVSSFTNASYASSYMSTSTYQSNASTAVERQFVQSKSSIDSTPVPFLPCLSWGWALVSGGGHSVTPILARAWGCCLQFLRASAPLDVDHDYAPDNVPTIEGNAAASINWPAFGTHDEFDASAPVVALNWLGKRSLAYLTITNEFILIDTVIMTMQERLDFSQIKLVYAEFALSRSSSTSRLNQQSSHGCCTTFMNCFRLSDNRLYIMCQGEVKEITVLGMRQQIMSLEDGGQWLEALALALDHYESSILSQEDNKRNNDPTSLVLKNFDVMTRVDSLLLTDDEVWMAELLMRYLILAVDNAPDSPQVVPSSSNNKMMNRLNLAESHFEMLSGNRLRDSVFFDVMKTYILNDKLKYIAPEVMVLFVAHCKDMEDLPMVERCLLHIDCHLMDFDSILTLLKKHQLYTGLLHVYSTGLDDYISPLEIVFDAVFDSADKAEVMHFDRQKDAILSNTFEQYGYKAMLYLRYSFMGRTFPKGNLILPEERRRSLLPELFCLLYRKKYKSPQGIPSHQSQSKNEFLHGIRALSYPYLRTLILVDTKAFLECLALVLDDPGAKFAQAQSQVATGSWVEECDVNNTMKGSSPSDDTENGKEILPDRQELVSILSSIIMAASVMKSSYHFGSTKQMTQLMTRAEPFFLDFLAKYLRLGVVTVPKEITLRVIIRLCNKNDATEDDILTLLRALPGSSYELEKVLASVESVNMTRAALFLHKVAMTSFINRYDMSELCTVHFNRSIDCYLEDKDEDFKSGVFSYVKQVCSGDNVSTLRDVVVHRLPELVELDSVLTAQLIGDVFVEDIDMILSSLRGIEGGRIEYEFLRAIISGALDKVDRVAAQELSANLTVDHHHVYLHSMARFQPDEVYQYLSNNNDYRLSDALKICRDGKITDASAYLLERTGDVSGALKLMLETLDSRTTHLRSILQTSYLSLSSDLKRTGRIGPKSFGRRNEVAEKEISVMKQLLSAILDLCERNKDDHLPLDNERGPLLWSYVLDRLVNAKTLLCNSKDSAEDISSELSTVLGELLLMTMQRMIPNVSIYELMHKVTIDHAGRNLGDFREMLVGMLKTYRSELIVCSSAVDVMYSDIRLMSCKKKHVKVRGSLVLDCPQCREECSHDTIIDVSSSGNVEIRSPRSVQTIRLSTRNEQTSVDKTVSWLQHRRRTERQQTRRILRSGKVMNMRTASEYQFAPKRVDEQVIFRQVGSILEAQHVGGL</sequence>
<feature type="compositionally biased region" description="Acidic residues" evidence="3">
    <location>
        <begin position="140"/>
        <end position="152"/>
    </location>
</feature>
<dbReference type="Pfam" id="PF23410">
    <property type="entry name" value="Beta-prop_VPS8"/>
    <property type="match status" value="2"/>
</dbReference>
<feature type="compositionally biased region" description="Low complexity" evidence="3">
    <location>
        <begin position="165"/>
        <end position="175"/>
    </location>
</feature>
<evidence type="ECO:0000313" key="5">
    <source>
        <dbReference type="EMBL" id="KAL3756877.1"/>
    </source>
</evidence>
<keyword evidence="2" id="KW-0853">WD repeat</keyword>
<dbReference type="Proteomes" id="UP001530293">
    <property type="component" value="Unassembled WGS sequence"/>
</dbReference>
<feature type="region of interest" description="Disordered" evidence="3">
    <location>
        <begin position="394"/>
        <end position="420"/>
    </location>
</feature>
<dbReference type="PANTHER" id="PTHR12616">
    <property type="entry name" value="VACUOLAR PROTEIN SORTING VPS41"/>
    <property type="match status" value="1"/>
</dbReference>
<dbReference type="InterPro" id="IPR015943">
    <property type="entry name" value="WD40/YVTN_repeat-like_dom_sf"/>
</dbReference>
<feature type="compositionally biased region" description="Low complexity" evidence="3">
    <location>
        <begin position="399"/>
        <end position="411"/>
    </location>
</feature>
<dbReference type="InterPro" id="IPR001680">
    <property type="entry name" value="WD40_rpt"/>
</dbReference>
<dbReference type="EMBL" id="JALLBG020000287">
    <property type="protein sequence ID" value="KAL3756877.1"/>
    <property type="molecule type" value="Genomic_DNA"/>
</dbReference>
<evidence type="ECO:0000259" key="4">
    <source>
        <dbReference type="Pfam" id="PF12816"/>
    </source>
</evidence>
<dbReference type="PANTHER" id="PTHR12616:SF8">
    <property type="entry name" value="VACUOLAR PROTEIN SORTING-ASSOCIATED PROTEIN 8 HOMOLOG"/>
    <property type="match status" value="1"/>
</dbReference>
<feature type="region of interest" description="Disordered" evidence="3">
    <location>
        <begin position="117"/>
        <end position="181"/>
    </location>
</feature>
<evidence type="ECO:0000256" key="3">
    <source>
        <dbReference type="SAM" id="MobiDB-lite"/>
    </source>
</evidence>
<dbReference type="PROSITE" id="PS50082">
    <property type="entry name" value="WD_REPEATS_2"/>
    <property type="match status" value="1"/>
</dbReference>
<feature type="region of interest" description="Disordered" evidence="3">
    <location>
        <begin position="200"/>
        <end position="221"/>
    </location>
</feature>
<feature type="compositionally biased region" description="Acidic residues" evidence="3">
    <location>
        <begin position="11"/>
        <end position="30"/>
    </location>
</feature>
<dbReference type="InterPro" id="IPR045111">
    <property type="entry name" value="Vps41/Vps8"/>
</dbReference>
<dbReference type="SMART" id="SM00320">
    <property type="entry name" value="WD40"/>
    <property type="match status" value="1"/>
</dbReference>
<feature type="compositionally biased region" description="Low complexity" evidence="3">
    <location>
        <begin position="333"/>
        <end position="355"/>
    </location>
</feature>